<dbReference type="AlphaFoldDB" id="A0A8E6B1Z3"/>
<keyword evidence="3" id="KW-1185">Reference proteome</keyword>
<organism evidence="2 3">
    <name type="scientific">Telmatocola sphagniphila</name>
    <dbReference type="NCBI Taxonomy" id="1123043"/>
    <lineage>
        <taxon>Bacteria</taxon>
        <taxon>Pseudomonadati</taxon>
        <taxon>Planctomycetota</taxon>
        <taxon>Planctomycetia</taxon>
        <taxon>Gemmatales</taxon>
        <taxon>Gemmataceae</taxon>
    </lineage>
</organism>
<evidence type="ECO:0008006" key="4">
    <source>
        <dbReference type="Google" id="ProtNLM"/>
    </source>
</evidence>
<proteinExistence type="predicted"/>
<dbReference type="KEGG" id="tsph:KIH39_17290"/>
<reference evidence="2" key="1">
    <citation type="submission" date="2021-05" db="EMBL/GenBank/DDBJ databases">
        <title>Complete genome sequence of the cellulolytic planctomycete Telmatocola sphagniphila SP2T and characterization of the first cellulase from planctomycetes.</title>
        <authorList>
            <person name="Rakitin A.L."/>
            <person name="Beletsky A.V."/>
            <person name="Naumoff D.G."/>
            <person name="Kulichevskaya I.S."/>
            <person name="Mardanov A.V."/>
            <person name="Ravin N.V."/>
            <person name="Dedysh S.N."/>
        </authorList>
    </citation>
    <scope>NUCLEOTIDE SEQUENCE</scope>
    <source>
        <strain evidence="2">SP2T</strain>
    </source>
</reference>
<gene>
    <name evidence="2" type="ORF">KIH39_17290</name>
</gene>
<accession>A0A8E6B1Z3</accession>
<evidence type="ECO:0000256" key="1">
    <source>
        <dbReference type="SAM" id="SignalP"/>
    </source>
</evidence>
<feature type="signal peptide" evidence="1">
    <location>
        <begin position="1"/>
        <end position="22"/>
    </location>
</feature>
<sequence length="120" mass="13080">MKLVKAVALSTVLGLVSLSGVACEKAAEVAKKSEETVKHLTGEALQKAKEEYAKLTESHFGGIEEKIKGLSGKTKEEAQEMYTKLKEKLAKLKETAPEKFHEAKEEISKHLAELKTKVGG</sequence>
<dbReference type="Gene3D" id="1.20.120.20">
    <property type="entry name" value="Apolipoprotein"/>
    <property type="match status" value="1"/>
</dbReference>
<dbReference type="EMBL" id="CP074694">
    <property type="protein sequence ID" value="QVL30600.1"/>
    <property type="molecule type" value="Genomic_DNA"/>
</dbReference>
<keyword evidence="1" id="KW-0732">Signal</keyword>
<evidence type="ECO:0000313" key="3">
    <source>
        <dbReference type="Proteomes" id="UP000676194"/>
    </source>
</evidence>
<name>A0A8E6B1Z3_9BACT</name>
<evidence type="ECO:0000313" key="2">
    <source>
        <dbReference type="EMBL" id="QVL30600.1"/>
    </source>
</evidence>
<dbReference type="SUPFAM" id="SSF47162">
    <property type="entry name" value="Apolipoprotein"/>
    <property type="match status" value="1"/>
</dbReference>
<dbReference type="Proteomes" id="UP000676194">
    <property type="component" value="Chromosome"/>
</dbReference>
<feature type="chain" id="PRO_5034570424" description="Lipoprotein" evidence="1">
    <location>
        <begin position="23"/>
        <end position="120"/>
    </location>
</feature>
<dbReference type="RefSeq" id="WP_213494471.1">
    <property type="nucleotide sequence ID" value="NZ_CP074694.1"/>
</dbReference>
<protein>
    <recommendedName>
        <fullName evidence="4">Lipoprotein</fullName>
    </recommendedName>
</protein>
<dbReference type="PROSITE" id="PS51257">
    <property type="entry name" value="PROKAR_LIPOPROTEIN"/>
    <property type="match status" value="1"/>
</dbReference>